<feature type="transmembrane region" description="Helical" evidence="3">
    <location>
        <begin position="1196"/>
        <end position="1217"/>
    </location>
</feature>
<evidence type="ECO:0000256" key="1">
    <source>
        <dbReference type="ARBA" id="ARBA00023098"/>
    </source>
</evidence>
<dbReference type="EMBL" id="JAHHHD010000007">
    <property type="protein sequence ID" value="MBW4658696.1"/>
    <property type="molecule type" value="Genomic_DNA"/>
</dbReference>
<dbReference type="InterPro" id="IPR024282">
    <property type="entry name" value="DUF3376"/>
</dbReference>
<keyword evidence="3" id="KW-0472">Membrane</keyword>
<proteinExistence type="predicted"/>
<dbReference type="Pfam" id="PF01734">
    <property type="entry name" value="Patatin"/>
    <property type="match status" value="1"/>
</dbReference>
<keyword evidence="1 2" id="KW-0443">Lipid metabolism</keyword>
<comment type="caution">
    <text evidence="2">Lacks conserved residue(s) required for the propagation of feature annotation.</text>
</comment>
<evidence type="ECO:0000313" key="6">
    <source>
        <dbReference type="Proteomes" id="UP000757435"/>
    </source>
</evidence>
<dbReference type="InterPro" id="IPR002641">
    <property type="entry name" value="PNPLA_dom"/>
</dbReference>
<dbReference type="InterPro" id="IPR019894">
    <property type="entry name" value="Patatin-related_protein"/>
</dbReference>
<comment type="caution">
    <text evidence="5">The sequence shown here is derived from an EMBL/GenBank/DDBJ whole genome shotgun (WGS) entry which is preliminary data.</text>
</comment>
<organism evidence="5 6">
    <name type="scientific">Drouetiella hepatica Uher 2000/2452</name>
    <dbReference type="NCBI Taxonomy" id="904376"/>
    <lineage>
        <taxon>Bacteria</taxon>
        <taxon>Bacillati</taxon>
        <taxon>Cyanobacteriota</taxon>
        <taxon>Cyanophyceae</taxon>
        <taxon>Oculatellales</taxon>
        <taxon>Oculatellaceae</taxon>
        <taxon>Drouetiella</taxon>
    </lineage>
</organism>
<dbReference type="Proteomes" id="UP000757435">
    <property type="component" value="Unassembled WGS sequence"/>
</dbReference>
<keyword evidence="2" id="KW-0442">Lipid degradation</keyword>
<feature type="domain" description="PNPLA" evidence="4">
    <location>
        <begin position="25"/>
        <end position="310"/>
    </location>
</feature>
<dbReference type="Gene3D" id="3.40.1090.10">
    <property type="entry name" value="Cytosolic phospholipase A2 catalytic domain"/>
    <property type="match status" value="1"/>
</dbReference>
<gene>
    <name evidence="5" type="ORF">KME15_08480</name>
</gene>
<evidence type="ECO:0000259" key="4">
    <source>
        <dbReference type="PROSITE" id="PS51635"/>
    </source>
</evidence>
<feature type="transmembrane region" description="Helical" evidence="3">
    <location>
        <begin position="1140"/>
        <end position="1156"/>
    </location>
</feature>
<reference evidence="5" key="2">
    <citation type="journal article" date="2022" name="Microbiol. Resour. Announc.">
        <title>Metagenome Sequencing to Explore Phylogenomics of Terrestrial Cyanobacteria.</title>
        <authorList>
            <person name="Ward R.D."/>
            <person name="Stajich J.E."/>
            <person name="Johansen J.R."/>
            <person name="Huntemann M."/>
            <person name="Clum A."/>
            <person name="Foster B."/>
            <person name="Foster B."/>
            <person name="Roux S."/>
            <person name="Palaniappan K."/>
            <person name="Varghese N."/>
            <person name="Mukherjee S."/>
            <person name="Reddy T.B.K."/>
            <person name="Daum C."/>
            <person name="Copeland A."/>
            <person name="Chen I.A."/>
            <person name="Ivanova N.N."/>
            <person name="Kyrpides N.C."/>
            <person name="Shapiro N."/>
            <person name="Eloe-Fadrosh E.A."/>
            <person name="Pietrasiak N."/>
        </authorList>
    </citation>
    <scope>NUCLEOTIDE SEQUENCE</scope>
    <source>
        <strain evidence="5">UHER 2000/2452</strain>
    </source>
</reference>
<feature type="short sequence motif" description="GXSXG" evidence="2">
    <location>
        <begin position="72"/>
        <end position="76"/>
    </location>
</feature>
<dbReference type="AlphaFoldDB" id="A0A951QBB6"/>
<dbReference type="SUPFAM" id="SSF52151">
    <property type="entry name" value="FabD/lysophospholipase-like"/>
    <property type="match status" value="1"/>
</dbReference>
<dbReference type="NCBIfam" id="TIGR03607">
    <property type="entry name" value="patatin-like protein"/>
    <property type="match status" value="1"/>
</dbReference>
<dbReference type="GO" id="GO:0016787">
    <property type="term" value="F:hydrolase activity"/>
    <property type="evidence" value="ECO:0007669"/>
    <property type="project" value="UniProtKB-UniRule"/>
</dbReference>
<dbReference type="InterPro" id="IPR016035">
    <property type="entry name" value="Acyl_Trfase/lysoPLipase"/>
</dbReference>
<dbReference type="GO" id="GO:0016042">
    <property type="term" value="P:lipid catabolic process"/>
    <property type="evidence" value="ECO:0007669"/>
    <property type="project" value="UniProtKB-UniRule"/>
</dbReference>
<feature type="short sequence motif" description="DGA/G" evidence="2">
    <location>
        <begin position="297"/>
        <end position="299"/>
    </location>
</feature>
<reference evidence="5" key="1">
    <citation type="submission" date="2021-05" db="EMBL/GenBank/DDBJ databases">
        <authorList>
            <person name="Pietrasiak N."/>
            <person name="Ward R."/>
            <person name="Stajich J.E."/>
            <person name="Kurbessoian T."/>
        </authorList>
    </citation>
    <scope>NUCLEOTIDE SEQUENCE</scope>
    <source>
        <strain evidence="5">UHER 2000/2452</strain>
    </source>
</reference>
<evidence type="ECO:0000313" key="5">
    <source>
        <dbReference type="EMBL" id="MBW4658696.1"/>
    </source>
</evidence>
<protein>
    <submittedName>
        <fullName evidence="5">Patatin-like protein</fullName>
    </submittedName>
</protein>
<feature type="transmembrane region" description="Helical" evidence="3">
    <location>
        <begin position="1168"/>
        <end position="1190"/>
    </location>
</feature>
<sequence length="1221" mass="138688">MSELTPENQQTVSHVDFNQEFRLGLVVYGGVSLAVYMNGVCREFYHAVRGRGVYKLLKALTDSDIIVDVLSGTSAGGINGILLSYALTNSTKDEVFDFKDFANIWRESGSISQLLRTASEPPRRSRSFRPGEEVDSVLDGKEYYQNQLANAFQTVWKNKAPAPVGEWFSPSSELDLFITGTDLLGKVYKAFDNTGNLIEVKEHRTVFHLKYRAGRKHDFEPAENQIPQRALAKLCRITSCFPVAFPVVSVKLKTGIGATQLEPEFAIDRHLVSWGQLENRELPSEVPPQGYQLHFVDGGVLDNRPFSYTINEIYRRTAYRPAKRKMFYIDPSPDRFLDSPKFRRMDRPNILQVATDSLVGMPRYESIANDLKEINDRNEKVRRYKFLRATAQRAVKKAGEKNEKSDNHDDNSKNVYLRCRLVGLRDRILPLILRLDQVANPDNQDKAQLLEKAAKLLTQYVADESSRNKRETSLNLLSAEIRNLDIDYALRKHFFFLEKICELMSQPQEDQERQKLAKLAGDMGLQVQLLETIQAGLVQALQMQPMSQVFYDLIQRGDSQPENRQQIYDYLLKLHRFLLDNDLNGDQLPSTRTSERSSSAIASNFFETFDPAVCTNPQRVGILNHLLEKAERLGKLFEQDDRLGDQPESDASKHFWENDRYIFVLGSENNSPQYCSFLVKIEEASEHLIQNCQHSENKDLLLLFERFRDIDQAVYSFEYLSNIQAKEQIEIIRVSPNDAQKGLGKGKGLEDKLAGDQLRAFGGFFKKSWRSNDILWGRLDGVNRIVDALLTPETLAHFSGFLKRQIKALEEQSTPRKTIAPQDYLTGLIQETLPHATETEKQAILASLLKLIDPEQTLTDQQLKEISVDLQERLVLAEHRAIVRAELGNVLEDAIDEQFEWNQQHIRATKDAAKIPTNLAYKPVSTRNLSGDQVHAVSQLNHIIKGLVDPKLLAGVASSLVPGAQTIDQEQYLQQLMQTTFPKSSLTDRRKLSVYLLAATRSTAPTDDLYRFFNQLLAATSQELSYPTLSQEFRKVLEGIQQQVEKIIHQLKPTYQPVSGYFDRAITPFVATELARNSTQTLLQDGKAEAYFRNSYRVGSESLSDGIPSIILKNLAAQTGMVLRNVVTTSAVGDRVKSTWIFQIFNTVLRLFYWSVRSKNSKSRLGSSPLSPILELIALVAIAAVTVILISKIPYWLMVILLSIPALWLIFAAWRFFTKGR</sequence>
<keyword evidence="2" id="KW-0378">Hydrolase</keyword>
<keyword evidence="3" id="KW-0812">Transmembrane</keyword>
<accession>A0A951QBB6</accession>
<feature type="active site" description="Proton acceptor" evidence="2">
    <location>
        <position position="297"/>
    </location>
</feature>
<dbReference type="PROSITE" id="PS51635">
    <property type="entry name" value="PNPLA"/>
    <property type="match status" value="1"/>
</dbReference>
<evidence type="ECO:0000256" key="3">
    <source>
        <dbReference type="SAM" id="Phobius"/>
    </source>
</evidence>
<evidence type="ECO:0000256" key="2">
    <source>
        <dbReference type="PROSITE-ProRule" id="PRU01161"/>
    </source>
</evidence>
<keyword evidence="3" id="KW-1133">Transmembrane helix</keyword>
<feature type="active site" description="Nucleophile" evidence="2">
    <location>
        <position position="74"/>
    </location>
</feature>
<name>A0A951QBB6_9CYAN</name>
<dbReference type="Pfam" id="PF11856">
    <property type="entry name" value="DUF3376"/>
    <property type="match status" value="1"/>
</dbReference>